<comment type="subcellular location">
    <subcellularLocation>
        <location evidence="1">Membrane</location>
        <topology evidence="1">Multi-pass membrane protein</topology>
    </subcellularLocation>
</comment>
<dbReference type="Gene3D" id="3.40.50.300">
    <property type="entry name" value="P-loop containing nucleotide triphosphate hydrolases"/>
    <property type="match status" value="1"/>
</dbReference>
<dbReference type="PROSITE" id="PS50893">
    <property type="entry name" value="ABC_TRANSPORTER_2"/>
    <property type="match status" value="1"/>
</dbReference>
<evidence type="ECO:0000256" key="2">
    <source>
        <dbReference type="ARBA" id="ARBA00022448"/>
    </source>
</evidence>
<evidence type="ECO:0000256" key="7">
    <source>
        <dbReference type="ARBA" id="ARBA00023136"/>
    </source>
</evidence>
<dbReference type="GO" id="GO:0016887">
    <property type="term" value="F:ATP hydrolysis activity"/>
    <property type="evidence" value="ECO:0007669"/>
    <property type="project" value="InterPro"/>
</dbReference>
<dbReference type="Proteomes" id="UP000001568">
    <property type="component" value="Chromosome 10"/>
</dbReference>
<gene>
    <name evidence="10" type="ORF">OSTLU_88422</name>
</gene>
<dbReference type="eggNOG" id="KOG0061">
    <property type="taxonomic scope" value="Eukaryota"/>
</dbReference>
<evidence type="ECO:0000313" key="10">
    <source>
        <dbReference type="EMBL" id="ABO98417.1"/>
    </source>
</evidence>
<dbReference type="GO" id="GO:0016020">
    <property type="term" value="C:membrane"/>
    <property type="evidence" value="ECO:0007669"/>
    <property type="project" value="UniProtKB-SubCell"/>
</dbReference>
<keyword evidence="6" id="KW-1133">Transmembrane helix</keyword>
<keyword evidence="3" id="KW-0812">Transmembrane</keyword>
<dbReference type="OrthoDB" id="66620at2759"/>
<evidence type="ECO:0000256" key="1">
    <source>
        <dbReference type="ARBA" id="ARBA00004141"/>
    </source>
</evidence>
<evidence type="ECO:0000256" key="4">
    <source>
        <dbReference type="ARBA" id="ARBA00022741"/>
    </source>
</evidence>
<dbReference type="OMA" id="QACINTS"/>
<dbReference type="EMBL" id="CP000590">
    <property type="protein sequence ID" value="ABO98417.1"/>
    <property type="molecule type" value="Genomic_DNA"/>
</dbReference>
<keyword evidence="4" id="KW-0547">Nucleotide-binding</keyword>
<evidence type="ECO:0000256" key="8">
    <source>
        <dbReference type="SAM" id="MobiDB-lite"/>
    </source>
</evidence>
<dbReference type="PANTHER" id="PTHR48041:SF41">
    <property type="entry name" value="ABC TRANSPORTER G FAMILY"/>
    <property type="match status" value="1"/>
</dbReference>
<dbReference type="InterPro" id="IPR017871">
    <property type="entry name" value="ABC_transporter-like_CS"/>
</dbReference>
<protein>
    <submittedName>
        <fullName evidence="10">ABC(ABCG) family transporter: White protein-like protein (ABCG)</fullName>
    </submittedName>
</protein>
<dbReference type="PROSITE" id="PS00211">
    <property type="entry name" value="ABC_TRANSPORTER_1"/>
    <property type="match status" value="1"/>
</dbReference>
<dbReference type="InterPro" id="IPR003593">
    <property type="entry name" value="AAA+_ATPase"/>
</dbReference>
<dbReference type="InterPro" id="IPR043926">
    <property type="entry name" value="ABCG_dom"/>
</dbReference>
<sequence>MGGTLAWRDVEYVVRTKDADGHNASSRVILRGTSAHANSGRVLAILGPSGCGKTSLLNALSHRLDVKRGDSLECVVTYDGKRITGADDEDVSMSYVEQEPKFFSNLTVRETLELDARLRGETQESAAALVNSTLRKMSLMTCADTVVGGDTGGKAVAGISGGERRRLAIASETLGLGTTDSKSGGGLVVLVDEPTSGLDAFQADKMVEKLVELAEREDACVVCTLHQPRSASFAKVHDVLLLASGARVAYHGPSEDVISYFRGIGFECPEHFNPAEFLIDLVSVDVGDGVGSDDAEAKSRARIERIVDEWAKHSKTTAPRAADVTRAPESTSTSKAVRKKACDPLKQFRLLAGRAWRQAKREMWVNGVRMVASVGLAAMFGGCNFQLGLGPRSVKRRVAVLMQACINTSMLALVKSLNGFPRERATVRREMARQSGGYSPGPYFLSKLLIETPIDMVFPVVFGGVMAPMVGLNKSGRKMFLTSLALQSAAASSLGLSISALSPSADVALAIGPCVMVLNIMLGDASGAFAEIPDSLAPLSKLSLIRHAFEGVLCSEFEGLVFEKEDTDAKSKKLAKSRGVRKVLARRFNEGVPPRNGEDVLEGLGLPVRGHAGRACKSQLGVAALNVAVTYVALVLKRAK</sequence>
<evidence type="ECO:0000259" key="9">
    <source>
        <dbReference type="PROSITE" id="PS50893"/>
    </source>
</evidence>
<keyword evidence="7" id="KW-0472">Membrane</keyword>
<accession>A4S3N5</accession>
<name>A4S3N5_OSTLU</name>
<dbReference type="KEGG" id="olu:OSTLU_88422"/>
<organism evidence="10 11">
    <name type="scientific">Ostreococcus lucimarinus (strain CCE9901)</name>
    <dbReference type="NCBI Taxonomy" id="436017"/>
    <lineage>
        <taxon>Eukaryota</taxon>
        <taxon>Viridiplantae</taxon>
        <taxon>Chlorophyta</taxon>
        <taxon>Mamiellophyceae</taxon>
        <taxon>Mamiellales</taxon>
        <taxon>Bathycoccaceae</taxon>
        <taxon>Ostreococcus</taxon>
    </lineage>
</organism>
<dbReference type="InterPro" id="IPR050352">
    <property type="entry name" value="ABCG_transporters"/>
</dbReference>
<reference evidence="10 11" key="1">
    <citation type="journal article" date="2007" name="Proc. Natl. Acad. Sci. U.S.A.">
        <title>The tiny eukaryote Ostreococcus provides genomic insights into the paradox of plankton speciation.</title>
        <authorList>
            <person name="Palenik B."/>
            <person name="Grimwood J."/>
            <person name="Aerts A."/>
            <person name="Rouze P."/>
            <person name="Salamov A."/>
            <person name="Putnam N."/>
            <person name="Dupont C."/>
            <person name="Jorgensen R."/>
            <person name="Derelle E."/>
            <person name="Rombauts S."/>
            <person name="Zhou K."/>
            <person name="Otillar R."/>
            <person name="Merchant S.S."/>
            <person name="Podell S."/>
            <person name="Gaasterland T."/>
            <person name="Napoli C."/>
            <person name="Gendler K."/>
            <person name="Manuell A."/>
            <person name="Tai V."/>
            <person name="Vallon O."/>
            <person name="Piganeau G."/>
            <person name="Jancek S."/>
            <person name="Heijde M."/>
            <person name="Jabbari K."/>
            <person name="Bowler C."/>
            <person name="Lohr M."/>
            <person name="Robbens S."/>
            <person name="Werner G."/>
            <person name="Dubchak I."/>
            <person name="Pazour G.J."/>
            <person name="Ren Q."/>
            <person name="Paulsen I."/>
            <person name="Delwiche C."/>
            <person name="Schmutz J."/>
            <person name="Rokhsar D."/>
            <person name="Van de Peer Y."/>
            <person name="Moreau H."/>
            <person name="Grigoriev I.V."/>
        </authorList>
    </citation>
    <scope>NUCLEOTIDE SEQUENCE [LARGE SCALE GENOMIC DNA]</scope>
    <source>
        <strain evidence="10 11">CCE9901</strain>
    </source>
</reference>
<keyword evidence="11" id="KW-1185">Reference proteome</keyword>
<dbReference type="GeneID" id="5004078"/>
<feature type="region of interest" description="Disordered" evidence="8">
    <location>
        <begin position="317"/>
        <end position="336"/>
    </location>
</feature>
<proteinExistence type="predicted"/>
<dbReference type="InterPro" id="IPR027417">
    <property type="entry name" value="P-loop_NTPase"/>
</dbReference>
<dbReference type="SMART" id="SM00382">
    <property type="entry name" value="AAA"/>
    <property type="match status" value="1"/>
</dbReference>
<dbReference type="PANTHER" id="PTHR48041">
    <property type="entry name" value="ABC TRANSPORTER G FAMILY MEMBER 28"/>
    <property type="match status" value="1"/>
</dbReference>
<dbReference type="GO" id="GO:0140359">
    <property type="term" value="F:ABC-type transporter activity"/>
    <property type="evidence" value="ECO:0007669"/>
    <property type="project" value="InterPro"/>
</dbReference>
<evidence type="ECO:0000256" key="6">
    <source>
        <dbReference type="ARBA" id="ARBA00022989"/>
    </source>
</evidence>
<dbReference type="InterPro" id="IPR003439">
    <property type="entry name" value="ABC_transporter-like_ATP-bd"/>
</dbReference>
<dbReference type="GO" id="GO:0005524">
    <property type="term" value="F:ATP binding"/>
    <property type="evidence" value="ECO:0007669"/>
    <property type="project" value="UniProtKB-KW"/>
</dbReference>
<evidence type="ECO:0000256" key="5">
    <source>
        <dbReference type="ARBA" id="ARBA00022840"/>
    </source>
</evidence>
<dbReference type="RefSeq" id="XP_001420124.1">
    <property type="nucleotide sequence ID" value="XM_001420087.1"/>
</dbReference>
<dbReference type="Pfam" id="PF19055">
    <property type="entry name" value="ABC2_membrane_7"/>
    <property type="match status" value="1"/>
</dbReference>
<feature type="domain" description="ABC transporter" evidence="9">
    <location>
        <begin position="14"/>
        <end position="270"/>
    </location>
</feature>
<dbReference type="InterPro" id="IPR013525">
    <property type="entry name" value="ABC2_TM"/>
</dbReference>
<keyword evidence="5" id="KW-0067">ATP-binding</keyword>
<dbReference type="Gramene" id="ABO98417">
    <property type="protein sequence ID" value="ABO98417"/>
    <property type="gene ID" value="OSTLU_88422"/>
</dbReference>
<dbReference type="HOGENOM" id="CLU_000604_57_9_1"/>
<evidence type="ECO:0000256" key="3">
    <source>
        <dbReference type="ARBA" id="ARBA00022692"/>
    </source>
</evidence>
<dbReference type="Pfam" id="PF00005">
    <property type="entry name" value="ABC_tran"/>
    <property type="match status" value="1"/>
</dbReference>
<dbReference type="AlphaFoldDB" id="A4S3N5"/>
<dbReference type="Pfam" id="PF01061">
    <property type="entry name" value="ABC2_membrane"/>
    <property type="match status" value="1"/>
</dbReference>
<dbReference type="SUPFAM" id="SSF52540">
    <property type="entry name" value="P-loop containing nucleoside triphosphate hydrolases"/>
    <property type="match status" value="1"/>
</dbReference>
<keyword evidence="2" id="KW-0813">Transport</keyword>
<evidence type="ECO:0000313" key="11">
    <source>
        <dbReference type="Proteomes" id="UP000001568"/>
    </source>
</evidence>